<dbReference type="InterPro" id="IPR036390">
    <property type="entry name" value="WH_DNA-bd_sf"/>
</dbReference>
<evidence type="ECO:0000256" key="4">
    <source>
        <dbReference type="ARBA" id="ARBA00023163"/>
    </source>
</evidence>
<dbReference type="InterPro" id="IPR005119">
    <property type="entry name" value="LysR_subst-bd"/>
</dbReference>
<evidence type="ECO:0000256" key="1">
    <source>
        <dbReference type="ARBA" id="ARBA00009437"/>
    </source>
</evidence>
<organism evidence="6 7">
    <name type="scientific">Pseudorhodoferax soli</name>
    <dbReference type="NCBI Taxonomy" id="545864"/>
    <lineage>
        <taxon>Bacteria</taxon>
        <taxon>Pseudomonadati</taxon>
        <taxon>Pseudomonadota</taxon>
        <taxon>Betaproteobacteria</taxon>
        <taxon>Burkholderiales</taxon>
        <taxon>Comamonadaceae</taxon>
    </lineage>
</organism>
<dbReference type="PRINTS" id="PR00039">
    <property type="entry name" value="HTHLYSR"/>
</dbReference>
<reference evidence="6 7" key="1">
    <citation type="submission" date="2018-07" db="EMBL/GenBank/DDBJ databases">
        <title>Genomic Encyclopedia of Type Strains, Phase IV (KMG-IV): sequencing the most valuable type-strain genomes for metagenomic binning, comparative biology and taxonomic classification.</title>
        <authorList>
            <person name="Goeker M."/>
        </authorList>
    </citation>
    <scope>NUCLEOTIDE SEQUENCE [LARGE SCALE GENOMIC DNA]</scope>
    <source>
        <strain evidence="6 7">DSM 21634</strain>
    </source>
</reference>
<dbReference type="Gene3D" id="1.10.10.10">
    <property type="entry name" value="Winged helix-like DNA-binding domain superfamily/Winged helix DNA-binding domain"/>
    <property type="match status" value="1"/>
</dbReference>
<dbReference type="SUPFAM" id="SSF46785">
    <property type="entry name" value="Winged helix' DNA-binding domain"/>
    <property type="match status" value="1"/>
</dbReference>
<sequence>MMTFKQLEALYWIGELGSFALAAHKLHTSQSAVSKRVHELELAFDTELFDRSQRSARLTEKGEEMFLLAKGLLDQRNAAIEQFGRAEVVARRVRMGVTELTAMTWLPRWVELIQVHYPQVTLEPDVDSSVNLREKVLADELDLVVVPDAFADTRIPSKRVGLVESAWMCKPGLVQAGRRIRLHELAQHQLLLQGARSGTGLLYDSWMKNLGVQPAKPIVVHNLVALIGLTISGLGVSYLPRAAVAPMVEGGLLAVLDVTPALPPVPYVAMYKGEHRSSLLASVVMLAQESCDFSRMFQGD</sequence>
<dbReference type="PANTHER" id="PTHR30126:SF77">
    <property type="entry name" value="TRANSCRIPTIONAL REGULATORY PROTEIN"/>
    <property type="match status" value="1"/>
</dbReference>
<evidence type="ECO:0000256" key="2">
    <source>
        <dbReference type="ARBA" id="ARBA00023015"/>
    </source>
</evidence>
<protein>
    <submittedName>
        <fullName evidence="6">DNA-binding transcriptional LysR family regulator</fullName>
    </submittedName>
</protein>
<dbReference type="PROSITE" id="PS50931">
    <property type="entry name" value="HTH_LYSR"/>
    <property type="match status" value="1"/>
</dbReference>
<dbReference type="EMBL" id="QPJK01000007">
    <property type="protein sequence ID" value="RCW68878.1"/>
    <property type="molecule type" value="Genomic_DNA"/>
</dbReference>
<evidence type="ECO:0000259" key="5">
    <source>
        <dbReference type="PROSITE" id="PS50931"/>
    </source>
</evidence>
<dbReference type="Proteomes" id="UP000252884">
    <property type="component" value="Unassembled WGS sequence"/>
</dbReference>
<keyword evidence="4" id="KW-0804">Transcription</keyword>
<dbReference type="AlphaFoldDB" id="A0A368XPD3"/>
<keyword evidence="2" id="KW-0805">Transcription regulation</keyword>
<name>A0A368XPD3_9BURK</name>
<feature type="domain" description="HTH lysR-type" evidence="5">
    <location>
        <begin position="2"/>
        <end position="59"/>
    </location>
</feature>
<dbReference type="Gene3D" id="3.40.190.290">
    <property type="match status" value="1"/>
</dbReference>
<dbReference type="PANTHER" id="PTHR30126">
    <property type="entry name" value="HTH-TYPE TRANSCRIPTIONAL REGULATOR"/>
    <property type="match status" value="1"/>
</dbReference>
<evidence type="ECO:0000256" key="3">
    <source>
        <dbReference type="ARBA" id="ARBA00023125"/>
    </source>
</evidence>
<proteinExistence type="inferred from homology"/>
<dbReference type="GO" id="GO:0003700">
    <property type="term" value="F:DNA-binding transcription factor activity"/>
    <property type="evidence" value="ECO:0007669"/>
    <property type="project" value="InterPro"/>
</dbReference>
<dbReference type="GO" id="GO:0000976">
    <property type="term" value="F:transcription cis-regulatory region binding"/>
    <property type="evidence" value="ECO:0007669"/>
    <property type="project" value="TreeGrafter"/>
</dbReference>
<comment type="similarity">
    <text evidence="1">Belongs to the LysR transcriptional regulatory family.</text>
</comment>
<keyword evidence="3 6" id="KW-0238">DNA-binding</keyword>
<evidence type="ECO:0000313" key="7">
    <source>
        <dbReference type="Proteomes" id="UP000252884"/>
    </source>
</evidence>
<dbReference type="Pfam" id="PF00126">
    <property type="entry name" value="HTH_1"/>
    <property type="match status" value="1"/>
</dbReference>
<gene>
    <name evidence="6" type="ORF">DES41_107403</name>
</gene>
<dbReference type="SUPFAM" id="SSF53850">
    <property type="entry name" value="Periplasmic binding protein-like II"/>
    <property type="match status" value="1"/>
</dbReference>
<accession>A0A368XPD3</accession>
<evidence type="ECO:0000313" key="6">
    <source>
        <dbReference type="EMBL" id="RCW68878.1"/>
    </source>
</evidence>
<dbReference type="InterPro" id="IPR000847">
    <property type="entry name" value="LysR_HTH_N"/>
</dbReference>
<dbReference type="InterPro" id="IPR036388">
    <property type="entry name" value="WH-like_DNA-bd_sf"/>
</dbReference>
<dbReference type="CDD" id="cd05466">
    <property type="entry name" value="PBP2_LTTR_substrate"/>
    <property type="match status" value="1"/>
</dbReference>
<keyword evidence="7" id="KW-1185">Reference proteome</keyword>
<dbReference type="Pfam" id="PF03466">
    <property type="entry name" value="LysR_substrate"/>
    <property type="match status" value="1"/>
</dbReference>
<comment type="caution">
    <text evidence="6">The sequence shown here is derived from an EMBL/GenBank/DDBJ whole genome shotgun (WGS) entry which is preliminary data.</text>
</comment>